<dbReference type="InterPro" id="IPR045107">
    <property type="entry name" value="SAC3/GANP/THP3"/>
</dbReference>
<keyword evidence="2" id="KW-0675">Receptor</keyword>
<name>I4DN18_PAPPL</name>
<dbReference type="AlphaFoldDB" id="I4DN18"/>
<dbReference type="EMBL" id="AK402686">
    <property type="protein sequence ID" value="BAM19308.1"/>
    <property type="molecule type" value="mRNA"/>
</dbReference>
<dbReference type="PANTHER" id="PTHR12436">
    <property type="entry name" value="80 KDA MCM3-ASSOCIATED PROTEIN"/>
    <property type="match status" value="1"/>
</dbReference>
<accession>I4DN18</accession>
<dbReference type="Gene3D" id="1.25.40.990">
    <property type="match status" value="1"/>
</dbReference>
<dbReference type="PANTHER" id="PTHR12436:SF4">
    <property type="entry name" value="LEUKOCYTE RECEPTOR CLUSTER MEMBER 8"/>
    <property type="match status" value="1"/>
</dbReference>
<feature type="domain" description="SAC3/GANP/THP3 conserved" evidence="1">
    <location>
        <begin position="11"/>
        <end position="102"/>
    </location>
</feature>
<reference evidence="2" key="1">
    <citation type="journal article" date="2012" name="BMC Biol.">
        <title>Comprehensive microarray-based analysis for stage-specific larval camouflage pattern-associated genes in the swallowtail butterfly, Papilio xuthus.</title>
        <authorList>
            <person name="Futahashi R."/>
            <person name="Shirataki H."/>
            <person name="Narita T."/>
            <person name="Mita K."/>
            <person name="Fujiwara H."/>
        </authorList>
    </citation>
    <scope>NUCLEOTIDE SEQUENCE</scope>
    <source>
        <tissue evidence="2">Epidermis</tissue>
    </source>
</reference>
<organism evidence="2">
    <name type="scientific">Papilio polytes</name>
    <name type="common">Common mormon</name>
    <name type="synonym">Swallowtail butterfly</name>
    <dbReference type="NCBI Taxonomy" id="76194"/>
    <lineage>
        <taxon>Eukaryota</taxon>
        <taxon>Metazoa</taxon>
        <taxon>Ecdysozoa</taxon>
        <taxon>Arthropoda</taxon>
        <taxon>Hexapoda</taxon>
        <taxon>Insecta</taxon>
        <taxon>Pterygota</taxon>
        <taxon>Neoptera</taxon>
        <taxon>Endopterygota</taxon>
        <taxon>Lepidoptera</taxon>
        <taxon>Glossata</taxon>
        <taxon>Ditrysia</taxon>
        <taxon>Papilionoidea</taxon>
        <taxon>Papilionidae</taxon>
        <taxon>Papilioninae</taxon>
        <taxon>Papilio</taxon>
    </lineage>
</organism>
<dbReference type="GO" id="GO:0005634">
    <property type="term" value="C:nucleus"/>
    <property type="evidence" value="ECO:0007669"/>
    <property type="project" value="TreeGrafter"/>
</dbReference>
<evidence type="ECO:0000313" key="2">
    <source>
        <dbReference type="EMBL" id="BAM19308.1"/>
    </source>
</evidence>
<dbReference type="Pfam" id="PF03399">
    <property type="entry name" value="SAC3_GANP"/>
    <property type="match status" value="1"/>
</dbReference>
<proteinExistence type="evidence at transcript level"/>
<dbReference type="InterPro" id="IPR005062">
    <property type="entry name" value="SAC3/GANP/THP3_conserved"/>
</dbReference>
<sequence length="122" mass="14839">MLYAELPDCRANAAEFTAYRILYYVFTKNTLDLTTIFQFLTKEDRENECIKHALHTRCAWATGNLHKFFLLYKTAPLMAGYLMDWFVERERKQYMKYIIKSYVNFNLILHNTFSYFQIIWKF</sequence>
<evidence type="ECO:0000259" key="1">
    <source>
        <dbReference type="Pfam" id="PF03399"/>
    </source>
</evidence>
<protein>
    <submittedName>
        <fullName evidence="2">Leukocyte receptor cluster (Lrc) member</fullName>
    </submittedName>
</protein>